<gene>
    <name evidence="2" type="ORF">H9977_08175</name>
</gene>
<dbReference type="GO" id="GO:0016757">
    <property type="term" value="F:glycosyltransferase activity"/>
    <property type="evidence" value="ECO:0007669"/>
    <property type="project" value="InterPro"/>
</dbReference>
<dbReference type="PANTHER" id="PTHR45947:SF3">
    <property type="entry name" value="SULFOQUINOVOSYL TRANSFERASE SQD2"/>
    <property type="match status" value="1"/>
</dbReference>
<dbReference type="Proteomes" id="UP000886740">
    <property type="component" value="Unassembled WGS sequence"/>
</dbReference>
<protein>
    <submittedName>
        <fullName evidence="2">Glycosyltransferase family 4 protein</fullName>
    </submittedName>
</protein>
<proteinExistence type="predicted"/>
<reference evidence="2" key="1">
    <citation type="journal article" date="2021" name="PeerJ">
        <title>Extensive microbial diversity within the chicken gut microbiome revealed by metagenomics and culture.</title>
        <authorList>
            <person name="Gilroy R."/>
            <person name="Ravi A."/>
            <person name="Getino M."/>
            <person name="Pursley I."/>
            <person name="Horton D.L."/>
            <person name="Alikhan N.F."/>
            <person name="Baker D."/>
            <person name="Gharbi K."/>
            <person name="Hall N."/>
            <person name="Watson M."/>
            <person name="Adriaenssens E.M."/>
            <person name="Foster-Nyarko E."/>
            <person name="Jarju S."/>
            <person name="Secka A."/>
            <person name="Antonio M."/>
            <person name="Oren A."/>
            <person name="Chaudhuri R.R."/>
            <person name="La Ragione R."/>
            <person name="Hildebrand F."/>
            <person name="Pallen M.J."/>
        </authorList>
    </citation>
    <scope>NUCLEOTIDE SEQUENCE</scope>
    <source>
        <strain evidence="2">ChiGjej6B6-14162</strain>
    </source>
</reference>
<feature type="domain" description="Glycosyl transferase family 1" evidence="1">
    <location>
        <begin position="194"/>
        <end position="340"/>
    </location>
</feature>
<sequence>MKKKLVIFHPAIAPYRIDFFNSLNEHFEASFYFEFRNALEQSFDQEKLRERQTFRSRYLKPGLMGIKNLRLEVWSILRREKPDLVFVSEYNLLGLLVCLYKILCRRQLGIVTVCDDNLAMASGAGVVKRLTRWVMLHILSGVILVDTKVKSWYERHLPYKARYLFFPIVQDERIFRERLSQALPYSRELTERYGLKGKRVILYVGRLAKVKNLSLLLDTFKVIHDLYADVALVLVGAGDERNSLEELSARYQLRDVVVFAGKQEGEALMAHYNLGDIFVLPSTFEPFGTVVNEALLSGCYTLCSSVAGAACLIAPGNGACFDPKDQKDLEEALRMALSRVEPMREVVVKRNLMADSYSTLMASLLEQLDS</sequence>
<accession>A0A9D1XBK2</accession>
<dbReference type="EMBL" id="DXEL01000055">
    <property type="protein sequence ID" value="HIX74990.1"/>
    <property type="molecule type" value="Genomic_DNA"/>
</dbReference>
<comment type="caution">
    <text evidence="2">The sequence shown here is derived from an EMBL/GenBank/DDBJ whole genome shotgun (WGS) entry which is preliminary data.</text>
</comment>
<evidence type="ECO:0000313" key="3">
    <source>
        <dbReference type="Proteomes" id="UP000886740"/>
    </source>
</evidence>
<evidence type="ECO:0000313" key="2">
    <source>
        <dbReference type="EMBL" id="HIX74990.1"/>
    </source>
</evidence>
<dbReference type="Gene3D" id="3.40.50.2000">
    <property type="entry name" value="Glycogen Phosphorylase B"/>
    <property type="match status" value="2"/>
</dbReference>
<dbReference type="InterPro" id="IPR050194">
    <property type="entry name" value="Glycosyltransferase_grp1"/>
</dbReference>
<dbReference type="AlphaFoldDB" id="A0A9D1XBK2"/>
<reference evidence="2" key="2">
    <citation type="submission" date="2021-04" db="EMBL/GenBank/DDBJ databases">
        <authorList>
            <person name="Gilroy R."/>
        </authorList>
    </citation>
    <scope>NUCLEOTIDE SEQUENCE</scope>
    <source>
        <strain evidence="2">ChiGjej6B6-14162</strain>
    </source>
</reference>
<organism evidence="2 3">
    <name type="scientific">Candidatus Parabacteroides intestinipullorum</name>
    <dbReference type="NCBI Taxonomy" id="2838723"/>
    <lineage>
        <taxon>Bacteria</taxon>
        <taxon>Pseudomonadati</taxon>
        <taxon>Bacteroidota</taxon>
        <taxon>Bacteroidia</taxon>
        <taxon>Bacteroidales</taxon>
        <taxon>Tannerellaceae</taxon>
        <taxon>Parabacteroides</taxon>
    </lineage>
</organism>
<dbReference type="SUPFAM" id="SSF53756">
    <property type="entry name" value="UDP-Glycosyltransferase/glycogen phosphorylase"/>
    <property type="match status" value="1"/>
</dbReference>
<evidence type="ECO:0000259" key="1">
    <source>
        <dbReference type="Pfam" id="PF00534"/>
    </source>
</evidence>
<dbReference type="InterPro" id="IPR001296">
    <property type="entry name" value="Glyco_trans_1"/>
</dbReference>
<dbReference type="PANTHER" id="PTHR45947">
    <property type="entry name" value="SULFOQUINOVOSYL TRANSFERASE SQD2"/>
    <property type="match status" value="1"/>
</dbReference>
<dbReference type="Pfam" id="PF00534">
    <property type="entry name" value="Glycos_transf_1"/>
    <property type="match status" value="1"/>
</dbReference>
<dbReference type="CDD" id="cd03801">
    <property type="entry name" value="GT4_PimA-like"/>
    <property type="match status" value="1"/>
</dbReference>
<name>A0A9D1XBK2_9BACT</name>